<dbReference type="PANTHER" id="PTHR35337">
    <property type="entry name" value="SLR1478 PROTEIN"/>
    <property type="match status" value="1"/>
</dbReference>
<proteinExistence type="predicted"/>
<gene>
    <name evidence="2" type="ORF">DES53_106307</name>
</gene>
<feature type="transmembrane region" description="Helical" evidence="1">
    <location>
        <begin position="312"/>
        <end position="333"/>
    </location>
</feature>
<reference evidence="2 3" key="1">
    <citation type="submission" date="2018-06" db="EMBL/GenBank/DDBJ databases">
        <title>Genomic Encyclopedia of Type Strains, Phase IV (KMG-IV): sequencing the most valuable type-strain genomes for metagenomic binning, comparative biology and taxonomic classification.</title>
        <authorList>
            <person name="Goeker M."/>
        </authorList>
    </citation>
    <scope>NUCLEOTIDE SEQUENCE [LARGE SCALE GENOMIC DNA]</scope>
    <source>
        <strain evidence="2 3">DSM 25532</strain>
    </source>
</reference>
<dbReference type="InterPro" id="IPR002798">
    <property type="entry name" value="SpoIIM-like"/>
</dbReference>
<dbReference type="RefSeq" id="WP_113959715.1">
    <property type="nucleotide sequence ID" value="NZ_QNRR01000006.1"/>
</dbReference>
<dbReference type="AlphaFoldDB" id="A0A366HIK8"/>
<feature type="transmembrane region" description="Helical" evidence="1">
    <location>
        <begin position="283"/>
        <end position="306"/>
    </location>
</feature>
<name>A0A366HIK8_9BACT</name>
<protein>
    <submittedName>
        <fullName evidence="2">Putative membrane protein SpoIIM required for sporulation</fullName>
    </submittedName>
</protein>
<dbReference type="Proteomes" id="UP000253426">
    <property type="component" value="Unassembled WGS sequence"/>
</dbReference>
<comment type="caution">
    <text evidence="2">The sequence shown here is derived from an EMBL/GenBank/DDBJ whole genome shotgun (WGS) entry which is preliminary data.</text>
</comment>
<dbReference type="EMBL" id="QNRR01000006">
    <property type="protein sequence ID" value="RBP42598.1"/>
    <property type="molecule type" value="Genomic_DNA"/>
</dbReference>
<evidence type="ECO:0000313" key="3">
    <source>
        <dbReference type="Proteomes" id="UP000253426"/>
    </source>
</evidence>
<evidence type="ECO:0000256" key="1">
    <source>
        <dbReference type="SAM" id="Phobius"/>
    </source>
</evidence>
<feature type="transmembrane region" description="Helical" evidence="1">
    <location>
        <begin position="109"/>
        <end position="129"/>
    </location>
</feature>
<feature type="transmembrane region" description="Helical" evidence="1">
    <location>
        <begin position="194"/>
        <end position="224"/>
    </location>
</feature>
<keyword evidence="1" id="KW-1133">Transmembrane helix</keyword>
<dbReference type="PANTHER" id="PTHR35337:SF1">
    <property type="entry name" value="SLR1478 PROTEIN"/>
    <property type="match status" value="1"/>
</dbReference>
<dbReference type="OrthoDB" id="9800053at2"/>
<sequence length="345" mass="38842">MIADLKTFIERERPHWKELERELEKIREHLADLSDLKYARHVLGLYQRTSSDLARLQGSSSEPELRAYLENLVGSGYAEIHSATRDRRHFRPWQWLVQTFPQAFRRQIWGFWMSVALTLVGALLGAFLISKGVEGREAIYPFPHLVHQTPSERVAREEQRGTEAVSKGRDDLEGRKATFSAELMRNNISVTFRAMAFGMTWGIGTLLILFYNGVVLGAVVFDYVSDGQTVFMLGWLLPHGSVEIPAILLGGQAGLILGRALIGWGTPDSLRTRFRKITPDLATIAGGAALLLVWAGIIEAFFSQYHEPVLPYWVKILFGAVQLVALAWFLFFCGKPKAGADELQR</sequence>
<dbReference type="Pfam" id="PF01944">
    <property type="entry name" value="SpoIIM"/>
    <property type="match status" value="1"/>
</dbReference>
<keyword evidence="3" id="KW-1185">Reference proteome</keyword>
<organism evidence="2 3">
    <name type="scientific">Roseimicrobium gellanilyticum</name>
    <dbReference type="NCBI Taxonomy" id="748857"/>
    <lineage>
        <taxon>Bacteria</taxon>
        <taxon>Pseudomonadati</taxon>
        <taxon>Verrucomicrobiota</taxon>
        <taxon>Verrucomicrobiia</taxon>
        <taxon>Verrucomicrobiales</taxon>
        <taxon>Verrucomicrobiaceae</taxon>
        <taxon>Roseimicrobium</taxon>
    </lineage>
</organism>
<keyword evidence="1" id="KW-0812">Transmembrane</keyword>
<evidence type="ECO:0000313" key="2">
    <source>
        <dbReference type="EMBL" id="RBP42598.1"/>
    </source>
</evidence>
<accession>A0A366HIK8</accession>
<keyword evidence="1" id="KW-0472">Membrane</keyword>
<feature type="transmembrane region" description="Helical" evidence="1">
    <location>
        <begin position="244"/>
        <end position="262"/>
    </location>
</feature>